<evidence type="ECO:0000313" key="2">
    <source>
        <dbReference type="Proteomes" id="UP000616595"/>
    </source>
</evidence>
<comment type="caution">
    <text evidence="1">The sequence shown here is derived from an EMBL/GenBank/DDBJ whole genome shotgun (WGS) entry which is preliminary data.</text>
</comment>
<evidence type="ECO:0000313" key="1">
    <source>
        <dbReference type="EMBL" id="MBC3887839.1"/>
    </source>
</evidence>
<dbReference type="OrthoDB" id="5420310at2"/>
<keyword evidence="2" id="KW-1185">Reference proteome</keyword>
<reference evidence="1" key="1">
    <citation type="submission" date="2019-10" db="EMBL/GenBank/DDBJ databases">
        <authorList>
            <person name="Ross D.E."/>
            <person name="Gulliver D."/>
        </authorList>
    </citation>
    <scope>NUCLEOTIDE SEQUENCE</scope>
    <source>
        <strain evidence="1">DER-2019</strain>
    </source>
</reference>
<protein>
    <recommendedName>
        <fullName evidence="3">DUF523 domain-containing protein</fullName>
    </recommendedName>
</protein>
<sequence>MYRNKRIIILAHCILNQNAVVRDWERAAGGFNEIIRIILAQHISILQLPCPEFTFSGEAREPRSKAEYDTVAFRKHAGTLSLSIVEQLAEYHKNGYQLLGIVGISESPSCDTLFEKGVFMEEFFAQLQAREIALEPFDIAADYGQDKCENTEDRFKTWLAARIDCEQF</sequence>
<organism evidence="1 2">
    <name type="scientific">Acetobacterium paludosum</name>
    <dbReference type="NCBI Taxonomy" id="52693"/>
    <lineage>
        <taxon>Bacteria</taxon>
        <taxon>Bacillati</taxon>
        <taxon>Bacillota</taxon>
        <taxon>Clostridia</taxon>
        <taxon>Eubacteriales</taxon>
        <taxon>Eubacteriaceae</taxon>
        <taxon>Acetobacterium</taxon>
    </lineage>
</organism>
<dbReference type="NCBIfam" id="NF045597">
    <property type="entry name" value="TudS_rel_CD3072"/>
    <property type="match status" value="1"/>
</dbReference>
<gene>
    <name evidence="1" type="ORF">GH810_05900</name>
</gene>
<dbReference type="Proteomes" id="UP000616595">
    <property type="component" value="Unassembled WGS sequence"/>
</dbReference>
<proteinExistence type="predicted"/>
<dbReference type="EMBL" id="WJBD01000005">
    <property type="protein sequence ID" value="MBC3887839.1"/>
    <property type="molecule type" value="Genomic_DNA"/>
</dbReference>
<reference evidence="1" key="2">
    <citation type="submission" date="2020-10" db="EMBL/GenBank/DDBJ databases">
        <title>Comparative genomics of the Acetobacterium genus.</title>
        <authorList>
            <person name="Marshall C."/>
            <person name="May H."/>
            <person name="Norman S."/>
        </authorList>
    </citation>
    <scope>NUCLEOTIDE SEQUENCE</scope>
    <source>
        <strain evidence="1">DER-2019</strain>
    </source>
</reference>
<evidence type="ECO:0008006" key="3">
    <source>
        <dbReference type="Google" id="ProtNLM"/>
    </source>
</evidence>
<dbReference type="AlphaFoldDB" id="A0A923KP70"/>
<name>A0A923KP70_9FIRM</name>
<dbReference type="RefSeq" id="WP_148567342.1">
    <property type="nucleotide sequence ID" value="NZ_RXYA01000009.1"/>
</dbReference>
<dbReference type="InterPro" id="IPR054648">
    <property type="entry name" value="TudS-rel"/>
</dbReference>
<accession>A0A923KP70</accession>